<organism evidence="1 2">
    <name type="scientific">Roseibium aggregatum</name>
    <dbReference type="NCBI Taxonomy" id="187304"/>
    <lineage>
        <taxon>Bacteria</taxon>
        <taxon>Pseudomonadati</taxon>
        <taxon>Pseudomonadota</taxon>
        <taxon>Alphaproteobacteria</taxon>
        <taxon>Hyphomicrobiales</taxon>
        <taxon>Stappiaceae</taxon>
        <taxon>Roseibium</taxon>
    </lineage>
</organism>
<dbReference type="AlphaFoldDB" id="A0A0M6YE10"/>
<proteinExistence type="predicted"/>
<gene>
    <name evidence="1" type="ORF">LAL4801_06212</name>
</gene>
<reference evidence="2" key="1">
    <citation type="submission" date="2015-07" db="EMBL/GenBank/DDBJ databases">
        <authorList>
            <person name="Rodrigo-Torres Lidia"/>
            <person name="Arahal R.David."/>
        </authorList>
    </citation>
    <scope>NUCLEOTIDE SEQUENCE [LARGE SCALE GENOMIC DNA]</scope>
    <source>
        <strain evidence="2">CECT 4801</strain>
    </source>
</reference>
<sequence>MSEFLFIVLAGAGAFFLFVIYPKIEAAIDDFCRRHL</sequence>
<evidence type="ECO:0000313" key="1">
    <source>
        <dbReference type="EMBL" id="CTQ47743.1"/>
    </source>
</evidence>
<keyword evidence="2" id="KW-1185">Reference proteome</keyword>
<dbReference type="EMBL" id="CXST01000027">
    <property type="protein sequence ID" value="CTQ47743.1"/>
    <property type="molecule type" value="Genomic_DNA"/>
</dbReference>
<name>A0A0M6YE10_9HYPH</name>
<accession>A0A0M6YE10</accession>
<evidence type="ECO:0000313" key="2">
    <source>
        <dbReference type="Proteomes" id="UP000048926"/>
    </source>
</evidence>
<protein>
    <submittedName>
        <fullName evidence="1">Uncharacterized protein</fullName>
    </submittedName>
</protein>
<dbReference type="Proteomes" id="UP000048926">
    <property type="component" value="Unassembled WGS sequence"/>
</dbReference>